<gene>
    <name evidence="1" type="ORF">ACFOZ4_37035</name>
</gene>
<sequence length="164" mass="18101">MASSVRPLVFLDVDGVLLPFGGTRPAAPILDPAEDDHPLLHRLDRSLGPLLLGLDADLVWATTWMADANDLLAPRLGLPPLPVVDFLEDDDPGSRLHWKTRALVAWAGDRPFAWLDDELTDVDREWIEARHTRPALAYKVVSTVGLTRADLDAVARWLDRVSSG</sequence>
<name>A0ABV8LYX2_9ACTN</name>
<dbReference type="EMBL" id="JBHSAY010000029">
    <property type="protein sequence ID" value="MFC4136245.1"/>
    <property type="molecule type" value="Genomic_DNA"/>
</dbReference>
<dbReference type="RefSeq" id="WP_253751247.1">
    <property type="nucleotide sequence ID" value="NZ_JAMZDZ010000001.1"/>
</dbReference>
<proteinExistence type="predicted"/>
<protein>
    <submittedName>
        <fullName evidence="1">HAD domain-containing protein</fullName>
    </submittedName>
</protein>
<comment type="caution">
    <text evidence="1">The sequence shown here is derived from an EMBL/GenBank/DDBJ whole genome shotgun (WGS) entry which is preliminary data.</text>
</comment>
<organism evidence="1 2">
    <name type="scientific">Hamadaea flava</name>
    <dbReference type="NCBI Taxonomy" id="1742688"/>
    <lineage>
        <taxon>Bacteria</taxon>
        <taxon>Bacillati</taxon>
        <taxon>Actinomycetota</taxon>
        <taxon>Actinomycetes</taxon>
        <taxon>Micromonosporales</taxon>
        <taxon>Micromonosporaceae</taxon>
        <taxon>Hamadaea</taxon>
    </lineage>
</organism>
<dbReference type="Proteomes" id="UP001595816">
    <property type="component" value="Unassembled WGS sequence"/>
</dbReference>
<keyword evidence="2" id="KW-1185">Reference proteome</keyword>
<reference evidence="2" key="1">
    <citation type="journal article" date="2019" name="Int. J. Syst. Evol. Microbiol.">
        <title>The Global Catalogue of Microorganisms (GCM) 10K type strain sequencing project: providing services to taxonomists for standard genome sequencing and annotation.</title>
        <authorList>
            <consortium name="The Broad Institute Genomics Platform"/>
            <consortium name="The Broad Institute Genome Sequencing Center for Infectious Disease"/>
            <person name="Wu L."/>
            <person name="Ma J."/>
        </authorList>
    </citation>
    <scope>NUCLEOTIDE SEQUENCE [LARGE SCALE GENOMIC DNA]</scope>
    <source>
        <strain evidence="2">CGMCC 4.7289</strain>
    </source>
</reference>
<accession>A0ABV8LYX2</accession>
<evidence type="ECO:0000313" key="1">
    <source>
        <dbReference type="EMBL" id="MFC4136245.1"/>
    </source>
</evidence>
<evidence type="ECO:0000313" key="2">
    <source>
        <dbReference type="Proteomes" id="UP001595816"/>
    </source>
</evidence>
<dbReference type="Pfam" id="PF18143">
    <property type="entry name" value="HAD_SAK_2"/>
    <property type="match status" value="1"/>
</dbReference>